<evidence type="ECO:0008006" key="3">
    <source>
        <dbReference type="Google" id="ProtNLM"/>
    </source>
</evidence>
<dbReference type="InterPro" id="IPR036705">
    <property type="entry name" value="Ribosyl_crysJ1_sf"/>
</dbReference>
<dbReference type="STRING" id="1969733.B5V00_08580"/>
<dbReference type="EMBL" id="NAAD01000009">
    <property type="protein sequence ID" value="ORJ60297.1"/>
    <property type="molecule type" value="Genomic_DNA"/>
</dbReference>
<dbReference type="SUPFAM" id="SSF101478">
    <property type="entry name" value="ADP-ribosylglycohydrolase"/>
    <property type="match status" value="1"/>
</dbReference>
<comment type="caution">
    <text evidence="1">The sequence shown here is derived from an EMBL/GenBank/DDBJ whole genome shotgun (WGS) entry which is preliminary data.</text>
</comment>
<dbReference type="AlphaFoldDB" id="A0A1X0Y5B1"/>
<accession>A0A1X0Y5B1</accession>
<dbReference type="Proteomes" id="UP000193136">
    <property type="component" value="Unassembled WGS sequence"/>
</dbReference>
<dbReference type="Pfam" id="PF03747">
    <property type="entry name" value="ADP_ribosyl_GH"/>
    <property type="match status" value="1"/>
</dbReference>
<dbReference type="OrthoDB" id="5403983at2"/>
<dbReference type="RefSeq" id="WP_085010370.1">
    <property type="nucleotide sequence ID" value="NZ_NAAD01000009.1"/>
</dbReference>
<keyword evidence="2" id="KW-1185">Reference proteome</keyword>
<gene>
    <name evidence="1" type="ORF">B5V00_08580</name>
</gene>
<dbReference type="Gene3D" id="1.10.4080.10">
    <property type="entry name" value="ADP-ribosylation/Crystallin J1"/>
    <property type="match status" value="1"/>
</dbReference>
<name>A0A1X0Y5B1_9BACT</name>
<proteinExistence type="predicted"/>
<sequence length="443" mass="49618">MGKGRRSDCSSCCGEQQSPAEVAYLDPRRFESFAESIKAHDPLRLDDHSALKAYCHGDRLGAPWESNSACYRPVSCEEILARAGDNARGTDESDIVECFLNFFRQYEVGADTEKLFLDWARYHTRHRAAVSYGRTWRDYFRTVSALEKASTLNYNALVRISVERGPGHKGSAGNGCLALVLPVYALARKNGLEPAQLIRGFCQLTHAHEDALLACHFLYDLLSNLDYCQGRGQLDVRSPLIRAYFSEAQYDLEPAAFAAKHPHNALAPVAVVHALYALQNGGDEEGVISLAISLGGDVDSTLALALMLYRLCVEQNVDPCRFTRDTLRPIIIICPDYGSPYATISHNGVPGVAHYGTVVGCSAMGFPYEYGVSQRLEEDFTDWQVQFELYAGLRRFSWQHYHERGLLLARRLKQELGDRFIVQYAKPYEDPDHETYAITIIDP</sequence>
<evidence type="ECO:0000313" key="1">
    <source>
        <dbReference type="EMBL" id="ORJ60297.1"/>
    </source>
</evidence>
<dbReference type="InterPro" id="IPR005502">
    <property type="entry name" value="Ribosyl_crysJ1"/>
</dbReference>
<reference evidence="1 2" key="1">
    <citation type="submission" date="2017-03" db="EMBL/GenBank/DDBJ databases">
        <title>Genome sequence of Geothermobacter sp. EPR-M, Deep-Sea Iron Reducer.</title>
        <authorList>
            <person name="Tully B."/>
            <person name="Savalia P."/>
            <person name="Abuyen K."/>
            <person name="Baughan C."/>
            <person name="Romero E."/>
            <person name="Ronkowski C."/>
            <person name="Torres B."/>
            <person name="Tremblay J."/>
            <person name="Trujillo A."/>
            <person name="Tyler M."/>
            <person name="Perez-Rodriguez I."/>
            <person name="Amend J."/>
        </authorList>
    </citation>
    <scope>NUCLEOTIDE SEQUENCE [LARGE SCALE GENOMIC DNA]</scope>
    <source>
        <strain evidence="1 2">EPR-M</strain>
    </source>
</reference>
<evidence type="ECO:0000313" key="2">
    <source>
        <dbReference type="Proteomes" id="UP000193136"/>
    </source>
</evidence>
<protein>
    <recommendedName>
        <fullName evidence="3">ADP-ribosylglycohydrolase</fullName>
    </recommendedName>
</protein>
<organism evidence="1 2">
    <name type="scientific">Geothermobacter hydrogeniphilus</name>
    <dbReference type="NCBI Taxonomy" id="1969733"/>
    <lineage>
        <taxon>Bacteria</taxon>
        <taxon>Pseudomonadati</taxon>
        <taxon>Thermodesulfobacteriota</taxon>
        <taxon>Desulfuromonadia</taxon>
        <taxon>Desulfuromonadales</taxon>
        <taxon>Geothermobacteraceae</taxon>
        <taxon>Geothermobacter</taxon>
    </lineage>
</organism>